<dbReference type="EMBL" id="ML213591">
    <property type="protein sequence ID" value="TFK43806.1"/>
    <property type="molecule type" value="Genomic_DNA"/>
</dbReference>
<dbReference type="Proteomes" id="UP000308652">
    <property type="component" value="Unassembled WGS sequence"/>
</dbReference>
<organism evidence="4 5">
    <name type="scientific">Crucibulum laeve</name>
    <dbReference type="NCBI Taxonomy" id="68775"/>
    <lineage>
        <taxon>Eukaryota</taxon>
        <taxon>Fungi</taxon>
        <taxon>Dikarya</taxon>
        <taxon>Basidiomycota</taxon>
        <taxon>Agaricomycotina</taxon>
        <taxon>Agaricomycetes</taxon>
        <taxon>Agaricomycetidae</taxon>
        <taxon>Agaricales</taxon>
        <taxon>Agaricineae</taxon>
        <taxon>Nidulariaceae</taxon>
        <taxon>Crucibulum</taxon>
    </lineage>
</organism>
<dbReference type="InterPro" id="IPR000639">
    <property type="entry name" value="Epox_hydrolase-like"/>
</dbReference>
<evidence type="ECO:0000256" key="2">
    <source>
        <dbReference type="ARBA" id="ARBA00038334"/>
    </source>
</evidence>
<accession>A0A5C3MHE5</accession>
<dbReference type="PRINTS" id="PR00111">
    <property type="entry name" value="ABHYDROLASE"/>
</dbReference>
<protein>
    <submittedName>
        <fullName evidence="4">Alpha/Beta hydrolase protein</fullName>
    </submittedName>
</protein>
<sequence>MNPQDPASFNHRTEKLSTGRVYHFVDQLPDNYDPKRNVTLLCVHGFPDLWYGWRYQIGPWVRKGCRVVVPDMLGYGGTEKPMDSSEYTTKKLSADLAAILDVVGVKRAVLVGHDWGSYAVGRFALWHPERLLALVMMSVPYTPPSRDYISLPEVVKRAPNLGYQLYFASHPKSTIEILAHLKKFILTTFRPPTSSIDFTSTGSLEKLLRDSPDATENKSILTDQELNYYYDQFKKGMNGPLNYYRTSRLRHDEELAAGLPANLRPNLPVLFVWGTADATATPFVIDKSRKFISQYQDVALEGRGHWIMVEAKDEITEKVISWLESLTSSSPRGRGKL</sequence>
<dbReference type="InterPro" id="IPR029058">
    <property type="entry name" value="AB_hydrolase_fold"/>
</dbReference>
<keyword evidence="5" id="KW-1185">Reference proteome</keyword>
<dbReference type="OrthoDB" id="284184at2759"/>
<feature type="domain" description="AB hydrolase-1" evidence="3">
    <location>
        <begin position="39"/>
        <end position="310"/>
    </location>
</feature>
<dbReference type="PRINTS" id="PR00412">
    <property type="entry name" value="EPOXHYDRLASE"/>
</dbReference>
<dbReference type="STRING" id="68775.A0A5C3MHE5"/>
<comment type="similarity">
    <text evidence="2">Belongs to the AB hydrolase superfamily. Epoxide hydrolase family.</text>
</comment>
<dbReference type="Gene3D" id="3.40.50.1820">
    <property type="entry name" value="alpha/beta hydrolase"/>
    <property type="match status" value="1"/>
</dbReference>
<evidence type="ECO:0000313" key="4">
    <source>
        <dbReference type="EMBL" id="TFK43806.1"/>
    </source>
</evidence>
<evidence type="ECO:0000313" key="5">
    <source>
        <dbReference type="Proteomes" id="UP000308652"/>
    </source>
</evidence>
<reference evidence="4 5" key="1">
    <citation type="journal article" date="2019" name="Nat. Ecol. Evol.">
        <title>Megaphylogeny resolves global patterns of mushroom evolution.</title>
        <authorList>
            <person name="Varga T."/>
            <person name="Krizsan K."/>
            <person name="Foldi C."/>
            <person name="Dima B."/>
            <person name="Sanchez-Garcia M."/>
            <person name="Sanchez-Ramirez S."/>
            <person name="Szollosi G.J."/>
            <person name="Szarkandi J.G."/>
            <person name="Papp V."/>
            <person name="Albert L."/>
            <person name="Andreopoulos W."/>
            <person name="Angelini C."/>
            <person name="Antonin V."/>
            <person name="Barry K.W."/>
            <person name="Bougher N.L."/>
            <person name="Buchanan P."/>
            <person name="Buyck B."/>
            <person name="Bense V."/>
            <person name="Catcheside P."/>
            <person name="Chovatia M."/>
            <person name="Cooper J."/>
            <person name="Damon W."/>
            <person name="Desjardin D."/>
            <person name="Finy P."/>
            <person name="Geml J."/>
            <person name="Haridas S."/>
            <person name="Hughes K."/>
            <person name="Justo A."/>
            <person name="Karasinski D."/>
            <person name="Kautmanova I."/>
            <person name="Kiss B."/>
            <person name="Kocsube S."/>
            <person name="Kotiranta H."/>
            <person name="LaButti K.M."/>
            <person name="Lechner B.E."/>
            <person name="Liimatainen K."/>
            <person name="Lipzen A."/>
            <person name="Lukacs Z."/>
            <person name="Mihaltcheva S."/>
            <person name="Morgado L.N."/>
            <person name="Niskanen T."/>
            <person name="Noordeloos M.E."/>
            <person name="Ohm R.A."/>
            <person name="Ortiz-Santana B."/>
            <person name="Ovrebo C."/>
            <person name="Racz N."/>
            <person name="Riley R."/>
            <person name="Savchenko A."/>
            <person name="Shiryaev A."/>
            <person name="Soop K."/>
            <person name="Spirin V."/>
            <person name="Szebenyi C."/>
            <person name="Tomsovsky M."/>
            <person name="Tulloss R.E."/>
            <person name="Uehling J."/>
            <person name="Grigoriev I.V."/>
            <person name="Vagvolgyi C."/>
            <person name="Papp T."/>
            <person name="Martin F.M."/>
            <person name="Miettinen O."/>
            <person name="Hibbett D.S."/>
            <person name="Nagy L.G."/>
        </authorList>
    </citation>
    <scope>NUCLEOTIDE SEQUENCE [LARGE SCALE GENOMIC DNA]</scope>
    <source>
        <strain evidence="4 5">CBS 166.37</strain>
    </source>
</reference>
<keyword evidence="1 4" id="KW-0378">Hydrolase</keyword>
<dbReference type="GO" id="GO:0016787">
    <property type="term" value="F:hydrolase activity"/>
    <property type="evidence" value="ECO:0007669"/>
    <property type="project" value="UniProtKB-KW"/>
</dbReference>
<dbReference type="Pfam" id="PF00561">
    <property type="entry name" value="Abhydrolase_1"/>
    <property type="match status" value="1"/>
</dbReference>
<dbReference type="InterPro" id="IPR000073">
    <property type="entry name" value="AB_hydrolase_1"/>
</dbReference>
<gene>
    <name evidence="4" type="ORF">BDQ12DRAFT_675582</name>
</gene>
<dbReference type="PANTHER" id="PTHR43329">
    <property type="entry name" value="EPOXIDE HYDROLASE"/>
    <property type="match status" value="1"/>
</dbReference>
<name>A0A5C3MHE5_9AGAR</name>
<dbReference type="AlphaFoldDB" id="A0A5C3MHE5"/>
<evidence type="ECO:0000256" key="1">
    <source>
        <dbReference type="ARBA" id="ARBA00022801"/>
    </source>
</evidence>
<dbReference type="SUPFAM" id="SSF53474">
    <property type="entry name" value="alpha/beta-Hydrolases"/>
    <property type="match status" value="1"/>
</dbReference>
<proteinExistence type="inferred from homology"/>
<evidence type="ECO:0000259" key="3">
    <source>
        <dbReference type="Pfam" id="PF00561"/>
    </source>
</evidence>